<dbReference type="Proteomes" id="UP000887159">
    <property type="component" value="Unassembled WGS sequence"/>
</dbReference>
<evidence type="ECO:0000313" key="3">
    <source>
        <dbReference type="Proteomes" id="UP000887159"/>
    </source>
</evidence>
<proteinExistence type="predicted"/>
<feature type="region of interest" description="Disordered" evidence="1">
    <location>
        <begin position="80"/>
        <end position="112"/>
    </location>
</feature>
<gene>
    <name evidence="2" type="ORF">TNCV_4396221</name>
</gene>
<accession>A0A8X6W4Y1</accession>
<name>A0A8X6W4Y1_TRICX</name>
<protein>
    <submittedName>
        <fullName evidence="2">Uncharacterized protein</fullName>
    </submittedName>
</protein>
<keyword evidence="3" id="KW-1185">Reference proteome</keyword>
<organism evidence="2 3">
    <name type="scientific">Trichonephila clavipes</name>
    <name type="common">Golden silk orbweaver</name>
    <name type="synonym">Nephila clavipes</name>
    <dbReference type="NCBI Taxonomy" id="2585209"/>
    <lineage>
        <taxon>Eukaryota</taxon>
        <taxon>Metazoa</taxon>
        <taxon>Ecdysozoa</taxon>
        <taxon>Arthropoda</taxon>
        <taxon>Chelicerata</taxon>
        <taxon>Arachnida</taxon>
        <taxon>Araneae</taxon>
        <taxon>Araneomorphae</taxon>
        <taxon>Entelegynae</taxon>
        <taxon>Araneoidea</taxon>
        <taxon>Nephilidae</taxon>
        <taxon>Trichonephila</taxon>
    </lineage>
</organism>
<evidence type="ECO:0000313" key="2">
    <source>
        <dbReference type="EMBL" id="GFY28288.1"/>
    </source>
</evidence>
<comment type="caution">
    <text evidence="2">The sequence shown here is derived from an EMBL/GenBank/DDBJ whole genome shotgun (WGS) entry which is preliminary data.</text>
</comment>
<sequence length="112" mass="12280">MPFSSSTKHVFCVRTYSSRETLPAMTTARAVGLEQLISDHYPFKSCLGSHFTSFEEVQAKTETLLKSLPKPSFQNCYHCSSSNSKRGPPKSIPTTENEADCSTRRAGNGGVT</sequence>
<dbReference type="AlphaFoldDB" id="A0A8X6W4Y1"/>
<dbReference type="EMBL" id="BMAU01021383">
    <property type="protein sequence ID" value="GFY28288.1"/>
    <property type="molecule type" value="Genomic_DNA"/>
</dbReference>
<reference evidence="2" key="1">
    <citation type="submission" date="2020-08" db="EMBL/GenBank/DDBJ databases">
        <title>Multicomponent nature underlies the extraordinary mechanical properties of spider dragline silk.</title>
        <authorList>
            <person name="Kono N."/>
            <person name="Nakamura H."/>
            <person name="Mori M."/>
            <person name="Yoshida Y."/>
            <person name="Ohtoshi R."/>
            <person name="Malay A.D."/>
            <person name="Moran D.A.P."/>
            <person name="Tomita M."/>
            <person name="Numata K."/>
            <person name="Arakawa K."/>
        </authorList>
    </citation>
    <scope>NUCLEOTIDE SEQUENCE</scope>
</reference>
<evidence type="ECO:0000256" key="1">
    <source>
        <dbReference type="SAM" id="MobiDB-lite"/>
    </source>
</evidence>